<reference evidence="2" key="1">
    <citation type="submission" date="2017-01" db="EMBL/GenBank/DDBJ databases">
        <title>Comparative genomics of anhydrobiosis in the tardigrade Hypsibius dujardini.</title>
        <authorList>
            <person name="Yoshida Y."/>
            <person name="Koutsovoulos G."/>
            <person name="Laetsch D."/>
            <person name="Stevens L."/>
            <person name="Kumar S."/>
            <person name="Horikawa D."/>
            <person name="Ishino K."/>
            <person name="Komine S."/>
            <person name="Tomita M."/>
            <person name="Blaxter M."/>
            <person name="Arakawa K."/>
        </authorList>
    </citation>
    <scope>NUCLEOTIDE SEQUENCE [LARGE SCALE GENOMIC DNA]</scope>
    <source>
        <strain evidence="2">Z151</strain>
    </source>
</reference>
<proteinExistence type="predicted"/>
<comment type="caution">
    <text evidence="1">The sequence shown here is derived from an EMBL/GenBank/DDBJ whole genome shotgun (WGS) entry which is preliminary data.</text>
</comment>
<sequence>MADQVAVLQNRQFLPSSVFCKNAGDLSPPSPKHAGRGFGQPSRWPLSAAAWSASLPTISLRIWLSLAAHPFPGQFLEISDEIRTKSKLWFLLSGTLVLL</sequence>
<evidence type="ECO:0000313" key="1">
    <source>
        <dbReference type="EMBL" id="OQV19948.1"/>
    </source>
</evidence>
<accession>A0A1W0WXL2</accession>
<evidence type="ECO:0000313" key="2">
    <source>
        <dbReference type="Proteomes" id="UP000192578"/>
    </source>
</evidence>
<protein>
    <submittedName>
        <fullName evidence="1">Uncharacterized protein</fullName>
    </submittedName>
</protein>
<dbReference type="Proteomes" id="UP000192578">
    <property type="component" value="Unassembled WGS sequence"/>
</dbReference>
<keyword evidence="2" id="KW-1185">Reference proteome</keyword>
<organism evidence="1 2">
    <name type="scientific">Hypsibius exemplaris</name>
    <name type="common">Freshwater tardigrade</name>
    <dbReference type="NCBI Taxonomy" id="2072580"/>
    <lineage>
        <taxon>Eukaryota</taxon>
        <taxon>Metazoa</taxon>
        <taxon>Ecdysozoa</taxon>
        <taxon>Tardigrada</taxon>
        <taxon>Eutardigrada</taxon>
        <taxon>Parachela</taxon>
        <taxon>Hypsibioidea</taxon>
        <taxon>Hypsibiidae</taxon>
        <taxon>Hypsibius</taxon>
    </lineage>
</organism>
<feature type="non-terminal residue" evidence="1">
    <location>
        <position position="99"/>
    </location>
</feature>
<dbReference type="EMBL" id="MTYJ01000034">
    <property type="protein sequence ID" value="OQV19948.1"/>
    <property type="molecule type" value="Genomic_DNA"/>
</dbReference>
<name>A0A1W0WXL2_HYPEX</name>
<dbReference type="AlphaFoldDB" id="A0A1W0WXL2"/>
<gene>
    <name evidence="1" type="ORF">BV898_05955</name>
</gene>